<organism evidence="1 2">
    <name type="scientific">Rotaria sordida</name>
    <dbReference type="NCBI Taxonomy" id="392033"/>
    <lineage>
        <taxon>Eukaryota</taxon>
        <taxon>Metazoa</taxon>
        <taxon>Spiralia</taxon>
        <taxon>Gnathifera</taxon>
        <taxon>Rotifera</taxon>
        <taxon>Eurotatoria</taxon>
        <taxon>Bdelloidea</taxon>
        <taxon>Philodinida</taxon>
        <taxon>Philodinidae</taxon>
        <taxon>Rotaria</taxon>
    </lineage>
</organism>
<protein>
    <submittedName>
        <fullName evidence="1">Uncharacterized protein</fullName>
    </submittedName>
</protein>
<gene>
    <name evidence="1" type="ORF">OTI717_LOCUS43044</name>
</gene>
<accession>A0A820K9T4</accession>
<dbReference type="AlphaFoldDB" id="A0A820K9T4"/>
<name>A0A820K9T4_9BILA</name>
<evidence type="ECO:0000313" key="1">
    <source>
        <dbReference type="EMBL" id="CAF4333793.1"/>
    </source>
</evidence>
<proteinExistence type="predicted"/>
<reference evidence="1" key="1">
    <citation type="submission" date="2021-02" db="EMBL/GenBank/DDBJ databases">
        <authorList>
            <person name="Nowell W R."/>
        </authorList>
    </citation>
    <scope>NUCLEOTIDE SEQUENCE</scope>
</reference>
<dbReference type="Proteomes" id="UP000663823">
    <property type="component" value="Unassembled WGS sequence"/>
</dbReference>
<feature type="non-terminal residue" evidence="1">
    <location>
        <position position="36"/>
    </location>
</feature>
<evidence type="ECO:0000313" key="2">
    <source>
        <dbReference type="Proteomes" id="UP000663823"/>
    </source>
</evidence>
<comment type="caution">
    <text evidence="1">The sequence shown here is derived from an EMBL/GenBank/DDBJ whole genome shotgun (WGS) entry which is preliminary data.</text>
</comment>
<sequence>MADEQNTPEVAAIVSRIESWLNTHQNRLELDLTNES</sequence>
<dbReference type="EMBL" id="CAJOAX010057789">
    <property type="protein sequence ID" value="CAF4333793.1"/>
    <property type="molecule type" value="Genomic_DNA"/>
</dbReference>